<accession>A0A0B6YHK4</accession>
<feature type="non-terminal residue" evidence="2">
    <location>
        <position position="62"/>
    </location>
</feature>
<organism evidence="2">
    <name type="scientific">Arion vulgaris</name>
    <dbReference type="NCBI Taxonomy" id="1028688"/>
    <lineage>
        <taxon>Eukaryota</taxon>
        <taxon>Metazoa</taxon>
        <taxon>Spiralia</taxon>
        <taxon>Lophotrochozoa</taxon>
        <taxon>Mollusca</taxon>
        <taxon>Gastropoda</taxon>
        <taxon>Heterobranchia</taxon>
        <taxon>Euthyneura</taxon>
        <taxon>Panpulmonata</taxon>
        <taxon>Eupulmonata</taxon>
        <taxon>Stylommatophora</taxon>
        <taxon>Helicina</taxon>
        <taxon>Arionoidea</taxon>
        <taxon>Arionidae</taxon>
        <taxon>Arion</taxon>
    </lineage>
</organism>
<evidence type="ECO:0000256" key="1">
    <source>
        <dbReference type="SAM" id="Phobius"/>
    </source>
</evidence>
<dbReference type="AlphaFoldDB" id="A0A0B6YHK4"/>
<keyword evidence="1" id="KW-0472">Membrane</keyword>
<keyword evidence="1" id="KW-0812">Transmembrane</keyword>
<proteinExistence type="predicted"/>
<protein>
    <submittedName>
        <fullName evidence="2">Uncharacterized protein</fullName>
    </submittedName>
</protein>
<dbReference type="EMBL" id="HACG01008411">
    <property type="protein sequence ID" value="CEK55276.1"/>
    <property type="molecule type" value="Transcribed_RNA"/>
</dbReference>
<evidence type="ECO:0000313" key="2">
    <source>
        <dbReference type="EMBL" id="CEK55276.1"/>
    </source>
</evidence>
<keyword evidence="1" id="KW-1133">Transmembrane helix</keyword>
<reference evidence="2" key="1">
    <citation type="submission" date="2014-12" db="EMBL/GenBank/DDBJ databases">
        <title>Insight into the proteome of Arion vulgaris.</title>
        <authorList>
            <person name="Aradska J."/>
            <person name="Bulat T."/>
            <person name="Smidak R."/>
            <person name="Sarate P."/>
            <person name="Gangsoo J."/>
            <person name="Sialana F."/>
            <person name="Bilban M."/>
            <person name="Lubec G."/>
        </authorList>
    </citation>
    <scope>NUCLEOTIDE SEQUENCE</scope>
    <source>
        <tissue evidence="2">Skin</tissue>
    </source>
</reference>
<sequence>MSVVSATNAWNWSTFCGHGENIDSWTANDFGHCFEQVAILAPAHALLAIVSTYHIGRRRTNL</sequence>
<name>A0A0B6YHK4_9EUPU</name>
<feature type="transmembrane region" description="Helical" evidence="1">
    <location>
        <begin position="37"/>
        <end position="56"/>
    </location>
</feature>
<gene>
    <name evidence="2" type="primary">ORF24795</name>
</gene>